<dbReference type="STRING" id="481448.Minf_0599"/>
<dbReference type="GO" id="GO:0015562">
    <property type="term" value="F:efflux transmembrane transporter activity"/>
    <property type="evidence" value="ECO:0007669"/>
    <property type="project" value="InterPro"/>
</dbReference>
<dbReference type="KEGG" id="min:Minf_0599"/>
<dbReference type="HOGENOM" id="CLU_595547_0_0_0"/>
<dbReference type="Gene3D" id="1.20.1600.10">
    <property type="entry name" value="Outer membrane efflux proteins (OEP)"/>
    <property type="match status" value="1"/>
</dbReference>
<dbReference type="InterPro" id="IPR010131">
    <property type="entry name" value="MdtP/NodT-like"/>
</dbReference>
<organism evidence="1 2">
    <name type="scientific">Methylacidiphilum infernorum (isolate V4)</name>
    <name type="common">Methylokorus infernorum (strain V4)</name>
    <dbReference type="NCBI Taxonomy" id="481448"/>
    <lineage>
        <taxon>Bacteria</taxon>
        <taxon>Pseudomonadati</taxon>
        <taxon>Verrucomicrobiota</taxon>
        <taxon>Methylacidiphilae</taxon>
        <taxon>Methylacidiphilales</taxon>
        <taxon>Methylacidiphilaceae</taxon>
        <taxon>Methylacidiphilum (ex Ratnadevi et al. 2023)</taxon>
    </lineage>
</organism>
<sequence length="459" mass="51734">MPVHVFLLKEIKSIVVFPLAMKRWLFLQLFFWLFLGWGLHRMEGAQNKQGLLKNLLDRGLSADPSVRYFFMEIEAAKGQQIQARLFPFPQFIGYIGPWSSGGSASTPSAFSPYGYQLYQLYQPLPFPGKLKSRKEIAALDREIAELIYKRYKLFLAFKIYSLAYSIGLTGENLRVTQEIIERISALIDFLSRRPKIGIQALIEMRILEGGLIGFLQNKRELEQNLVSLKSQLNAFLNFSPSNPLSLDILPDQPLPKLNFEELKLFSLEHNPTLLINERLIRRAEKELALTKLNAYPDFTVGPFWEYNKGINTDQGGGVTFTVGIPFSGSNVPGQAGFAWTTNKGNIISAQAKLDQSRSLYKATVQLIYGLLGSRFAVYEKAREQLLDLPTENILGQLSKAAAMAERQYRLGAIDVNRFLAVQRQYLAVTFATRGAQMDAISSLYELQNIAGIDPSQTAL</sequence>
<dbReference type="SUPFAM" id="SSF56954">
    <property type="entry name" value="Outer membrane efflux proteins (OEP)"/>
    <property type="match status" value="1"/>
</dbReference>
<reference evidence="1 2" key="1">
    <citation type="journal article" date="2008" name="Biol. Direct">
        <title>Complete genome sequence of the extremely acidophilic methanotroph isolate V4, Methylacidiphilum infernorum, a representative of the bacterial phylum Verrucomicrobia.</title>
        <authorList>
            <person name="Hou S."/>
            <person name="Makarova K.S."/>
            <person name="Saw J.H."/>
            <person name="Senin P."/>
            <person name="Ly B.V."/>
            <person name="Zhou Z."/>
            <person name="Ren Y."/>
            <person name="Wang J."/>
            <person name="Galperin M.Y."/>
            <person name="Omelchenko M.V."/>
            <person name="Wolf Y.I."/>
            <person name="Yutin N."/>
            <person name="Koonin E.V."/>
            <person name="Stott M.B."/>
            <person name="Mountain B.W."/>
            <person name="Crowe M.A."/>
            <person name="Smirnova A.V."/>
            <person name="Dunfield P.F."/>
            <person name="Feng L."/>
            <person name="Wang L."/>
            <person name="Alam M."/>
        </authorList>
    </citation>
    <scope>NUCLEOTIDE SEQUENCE [LARGE SCALE GENOMIC DNA]</scope>
    <source>
        <strain evidence="2">Isolate V4</strain>
    </source>
</reference>
<evidence type="ECO:0000313" key="1">
    <source>
        <dbReference type="EMBL" id="ACD82657.1"/>
    </source>
</evidence>
<dbReference type="AlphaFoldDB" id="B3DZZ6"/>
<dbReference type="Proteomes" id="UP000009149">
    <property type="component" value="Chromosome"/>
</dbReference>
<dbReference type="PANTHER" id="PTHR30203">
    <property type="entry name" value="OUTER MEMBRANE CATION EFFLUX PROTEIN"/>
    <property type="match status" value="1"/>
</dbReference>
<name>B3DZZ6_METI4</name>
<protein>
    <submittedName>
        <fullName evidence="1">Heavy metal RND efflux outer membrane protein, CzcC family</fullName>
    </submittedName>
</protein>
<accession>B3DZZ6</accession>
<evidence type="ECO:0000313" key="2">
    <source>
        <dbReference type="Proteomes" id="UP000009149"/>
    </source>
</evidence>
<proteinExistence type="predicted"/>
<dbReference type="eggNOG" id="COG1538">
    <property type="taxonomic scope" value="Bacteria"/>
</dbReference>
<dbReference type="EMBL" id="CP000975">
    <property type="protein sequence ID" value="ACD82657.1"/>
    <property type="molecule type" value="Genomic_DNA"/>
</dbReference>
<gene>
    <name evidence="1" type="primary">tolC</name>
    <name evidence="1" type="ordered locus">Minf_0599</name>
</gene>
<dbReference type="PANTHER" id="PTHR30203:SF24">
    <property type="entry name" value="BLR4935 PROTEIN"/>
    <property type="match status" value="1"/>
</dbReference>